<dbReference type="AlphaFoldDB" id="A0A8J2RJ26"/>
<feature type="region of interest" description="Disordered" evidence="1">
    <location>
        <begin position="50"/>
        <end position="142"/>
    </location>
</feature>
<comment type="caution">
    <text evidence="2">The sequence shown here is derived from an EMBL/GenBank/DDBJ whole genome shotgun (WGS) entry which is preliminary data.</text>
</comment>
<accession>A0A8J2RJ26</accession>
<evidence type="ECO:0000313" key="3">
    <source>
        <dbReference type="Proteomes" id="UP000789524"/>
    </source>
</evidence>
<dbReference type="EMBL" id="CAKASE010000082">
    <property type="protein sequence ID" value="CAG9584825.1"/>
    <property type="molecule type" value="Genomic_DNA"/>
</dbReference>
<protein>
    <submittedName>
        <fullName evidence="2">(African queen) hypothetical protein</fullName>
    </submittedName>
</protein>
<name>A0A8J2RJ26_9NEOP</name>
<organism evidence="2 3">
    <name type="scientific">Danaus chrysippus</name>
    <name type="common">African queen</name>
    <dbReference type="NCBI Taxonomy" id="151541"/>
    <lineage>
        <taxon>Eukaryota</taxon>
        <taxon>Metazoa</taxon>
        <taxon>Ecdysozoa</taxon>
        <taxon>Arthropoda</taxon>
        <taxon>Hexapoda</taxon>
        <taxon>Insecta</taxon>
        <taxon>Pterygota</taxon>
        <taxon>Neoptera</taxon>
        <taxon>Endopterygota</taxon>
        <taxon>Lepidoptera</taxon>
        <taxon>Glossata</taxon>
        <taxon>Ditrysia</taxon>
        <taxon>Papilionoidea</taxon>
        <taxon>Nymphalidae</taxon>
        <taxon>Danainae</taxon>
        <taxon>Danaini</taxon>
        <taxon>Danaina</taxon>
        <taxon>Danaus</taxon>
        <taxon>Anosia</taxon>
    </lineage>
</organism>
<sequence>MQEGQVICNTTLIGFEVYKLKGKDRGTDEERSGGALVLRYRPLDVSGLSRGACTRRRAARRSRAERRANTAASPRRRAQATAPSTQRQPAFEPTHASTGNPASRLRPDRPHSTNTRHANSSSVGYPSDKSRPAMKQRHLSESVRWQVLKNQRLRLDVRNET</sequence>
<gene>
    <name evidence="2" type="ORF">DCHRY22_LOCUS15341</name>
</gene>
<reference evidence="2" key="1">
    <citation type="submission" date="2021-09" db="EMBL/GenBank/DDBJ databases">
        <authorList>
            <person name="Martin H S."/>
        </authorList>
    </citation>
    <scope>NUCLEOTIDE SEQUENCE</scope>
</reference>
<proteinExistence type="predicted"/>
<feature type="compositionally biased region" description="Polar residues" evidence="1">
    <location>
        <begin position="112"/>
        <end position="124"/>
    </location>
</feature>
<dbReference type="OrthoDB" id="7478432at2759"/>
<feature type="compositionally biased region" description="Basic residues" evidence="1">
    <location>
        <begin position="53"/>
        <end position="64"/>
    </location>
</feature>
<dbReference type="Proteomes" id="UP000789524">
    <property type="component" value="Unassembled WGS sequence"/>
</dbReference>
<evidence type="ECO:0000256" key="1">
    <source>
        <dbReference type="SAM" id="MobiDB-lite"/>
    </source>
</evidence>
<keyword evidence="3" id="KW-1185">Reference proteome</keyword>
<evidence type="ECO:0000313" key="2">
    <source>
        <dbReference type="EMBL" id="CAG9584825.1"/>
    </source>
</evidence>